<name>A0ABW9UTR3_9SPHN</name>
<gene>
    <name evidence="1" type="ORF">GRI72_02935</name>
</gene>
<dbReference type="RefSeq" id="WP_160732414.1">
    <property type="nucleotide sequence ID" value="NZ_CP139719.1"/>
</dbReference>
<reference evidence="1 2" key="1">
    <citation type="submission" date="2019-12" db="EMBL/GenBank/DDBJ databases">
        <title>Genomic-based taxomic classification of the family Erythrobacteraceae.</title>
        <authorList>
            <person name="Xu L."/>
        </authorList>
    </citation>
    <scope>NUCLEOTIDE SEQUENCE [LARGE SCALE GENOMIC DNA]</scope>
    <source>
        <strain evidence="1 2">H32</strain>
    </source>
</reference>
<proteinExistence type="predicted"/>
<dbReference type="Proteomes" id="UP000444401">
    <property type="component" value="Unassembled WGS sequence"/>
</dbReference>
<evidence type="ECO:0000313" key="2">
    <source>
        <dbReference type="Proteomes" id="UP000444401"/>
    </source>
</evidence>
<sequence>MTPRVPVDDKTADWPRKVAQAINRLIGKAVERDGQTIYTAPTISDPPTQAQVQAIADALEAVSDRLK</sequence>
<protein>
    <submittedName>
        <fullName evidence="1">Uncharacterized protein</fullName>
    </submittedName>
</protein>
<accession>A0ABW9UTR3</accession>
<organism evidence="1 2">
    <name type="scientific">Pelagerythrobacter marinus</name>
    <dbReference type="NCBI Taxonomy" id="538382"/>
    <lineage>
        <taxon>Bacteria</taxon>
        <taxon>Pseudomonadati</taxon>
        <taxon>Pseudomonadota</taxon>
        <taxon>Alphaproteobacteria</taxon>
        <taxon>Sphingomonadales</taxon>
        <taxon>Erythrobacteraceae</taxon>
        <taxon>Pelagerythrobacter</taxon>
    </lineage>
</organism>
<evidence type="ECO:0000313" key="1">
    <source>
        <dbReference type="EMBL" id="MXO67788.1"/>
    </source>
</evidence>
<dbReference type="EMBL" id="WTYO01000001">
    <property type="protein sequence ID" value="MXO67788.1"/>
    <property type="molecule type" value="Genomic_DNA"/>
</dbReference>
<keyword evidence="2" id="KW-1185">Reference proteome</keyword>
<comment type="caution">
    <text evidence="1">The sequence shown here is derived from an EMBL/GenBank/DDBJ whole genome shotgun (WGS) entry which is preliminary data.</text>
</comment>